<dbReference type="Gene3D" id="1.50.10.20">
    <property type="match status" value="1"/>
</dbReference>
<sequence length="326" mass="37411">MSSSDDKSAIDWLLKSDASIRWQVMRDLLDAPEDEWRAEQRKVEHEGWGKELLSHQDEDGRWAAGCFVPPDTTKEEWQTAQPWTATYPSLCQLRAFGLDPSSERAKRSVELIGANAKWDEGNQPFWEGEVEECINGQTIANGVYFGIDVSGIVQRLLNERLEDGAWNCERANGSVRSSFATTINVLEGFLEYEKATGGTPETKAARKSAEEYLLKRHLFKRLSTGEPADKDFLRLLYPPRWRYDILRALDYFRDASKVTGEKPDARLKEAIEHVRSKRRDDDGTWVAEWEVKGRSWFRVDDGVGKPSPWITLRALRVLKWWDGNDA</sequence>
<dbReference type="Proteomes" id="UP001251528">
    <property type="component" value="Unassembled WGS sequence"/>
</dbReference>
<comment type="caution">
    <text evidence="1">The sequence shown here is derived from an EMBL/GenBank/DDBJ whole genome shotgun (WGS) entry which is preliminary data.</text>
</comment>
<name>A0AAJ0G1H3_9HYPO</name>
<dbReference type="EMBL" id="JASWJB010000025">
    <property type="protein sequence ID" value="KAK2609229.1"/>
    <property type="molecule type" value="Genomic_DNA"/>
</dbReference>
<evidence type="ECO:0000313" key="1">
    <source>
        <dbReference type="EMBL" id="KAK2609229.1"/>
    </source>
</evidence>
<dbReference type="InterPro" id="IPR008930">
    <property type="entry name" value="Terpenoid_cyclase/PrenylTrfase"/>
</dbReference>
<evidence type="ECO:0008006" key="3">
    <source>
        <dbReference type="Google" id="ProtNLM"/>
    </source>
</evidence>
<accession>A0AAJ0G1H3</accession>
<proteinExistence type="predicted"/>
<evidence type="ECO:0000313" key="2">
    <source>
        <dbReference type="Proteomes" id="UP001251528"/>
    </source>
</evidence>
<gene>
    <name evidence="1" type="ORF">QQS21_002163</name>
</gene>
<dbReference type="SUPFAM" id="SSF48239">
    <property type="entry name" value="Terpenoid cyclases/Protein prenyltransferases"/>
    <property type="match status" value="1"/>
</dbReference>
<organism evidence="1 2">
    <name type="scientific">Conoideocrella luteorostrata</name>
    <dbReference type="NCBI Taxonomy" id="1105319"/>
    <lineage>
        <taxon>Eukaryota</taxon>
        <taxon>Fungi</taxon>
        <taxon>Dikarya</taxon>
        <taxon>Ascomycota</taxon>
        <taxon>Pezizomycotina</taxon>
        <taxon>Sordariomycetes</taxon>
        <taxon>Hypocreomycetidae</taxon>
        <taxon>Hypocreales</taxon>
        <taxon>Clavicipitaceae</taxon>
        <taxon>Conoideocrella</taxon>
    </lineage>
</organism>
<keyword evidence="2" id="KW-1185">Reference proteome</keyword>
<reference evidence="1" key="1">
    <citation type="submission" date="2023-06" db="EMBL/GenBank/DDBJ databases">
        <title>Conoideocrella luteorostrata (Hypocreales: Clavicipitaceae), a potential biocontrol fungus for elongate hemlock scale in United States Christmas tree production areas.</title>
        <authorList>
            <person name="Barrett H."/>
            <person name="Lovett B."/>
            <person name="Macias A.M."/>
            <person name="Stajich J.E."/>
            <person name="Kasson M.T."/>
        </authorList>
    </citation>
    <scope>NUCLEOTIDE SEQUENCE</scope>
    <source>
        <strain evidence="1">ARSEF 14590</strain>
    </source>
</reference>
<dbReference type="AlphaFoldDB" id="A0AAJ0G1H3"/>
<protein>
    <recommendedName>
        <fullName evidence="3">Squalene cyclase</fullName>
    </recommendedName>
</protein>